<sequence length="162" mass="18511">MLDPKQERELRRAVVQLDRCGIEDIEWIWSTLSDDQRRRLKPLLAAAGTRWKALLDDASVAPLPDAAEADQQRMAALIERLPIEIGKRVLACMGDTQRHAMVERLSPAKSIAAKLPDASRWMTERTQRSLQVAASACAKSMPLLHQRKKSAWPRFMQWMARR</sequence>
<protein>
    <recommendedName>
        <fullName evidence="3">Magnesium transporter MgtE intracellular domain-containing protein</fullName>
    </recommendedName>
</protein>
<evidence type="ECO:0000313" key="1">
    <source>
        <dbReference type="EMBL" id="GLQ92641.1"/>
    </source>
</evidence>
<comment type="caution">
    <text evidence="1">The sequence shown here is derived from an EMBL/GenBank/DDBJ whole genome shotgun (WGS) entry which is preliminary data.</text>
</comment>
<reference evidence="2" key="1">
    <citation type="journal article" date="2019" name="Int. J. Syst. Evol. Microbiol.">
        <title>The Global Catalogue of Microorganisms (GCM) 10K type strain sequencing project: providing services to taxonomists for standard genome sequencing and annotation.</title>
        <authorList>
            <consortium name="The Broad Institute Genomics Platform"/>
            <consortium name="The Broad Institute Genome Sequencing Center for Infectious Disease"/>
            <person name="Wu L."/>
            <person name="Ma J."/>
        </authorList>
    </citation>
    <scope>NUCLEOTIDE SEQUENCE [LARGE SCALE GENOMIC DNA]</scope>
    <source>
        <strain evidence="2">NBRC 111980</strain>
    </source>
</reference>
<dbReference type="RefSeq" id="WP_284320360.1">
    <property type="nucleotide sequence ID" value="NZ_BSOB01000010.1"/>
</dbReference>
<dbReference type="Proteomes" id="UP001156670">
    <property type="component" value="Unassembled WGS sequence"/>
</dbReference>
<gene>
    <name evidence="1" type="ORF">GCM10007901_15920</name>
</gene>
<proteinExistence type="predicted"/>
<evidence type="ECO:0000313" key="2">
    <source>
        <dbReference type="Proteomes" id="UP001156670"/>
    </source>
</evidence>
<evidence type="ECO:0008006" key="3">
    <source>
        <dbReference type="Google" id="ProtNLM"/>
    </source>
</evidence>
<name>A0ABQ5XN53_9GAMM</name>
<organism evidence="1 2">
    <name type="scientific">Dyella acidisoli</name>
    <dbReference type="NCBI Taxonomy" id="1867834"/>
    <lineage>
        <taxon>Bacteria</taxon>
        <taxon>Pseudomonadati</taxon>
        <taxon>Pseudomonadota</taxon>
        <taxon>Gammaproteobacteria</taxon>
        <taxon>Lysobacterales</taxon>
        <taxon>Rhodanobacteraceae</taxon>
        <taxon>Dyella</taxon>
    </lineage>
</organism>
<keyword evidence="2" id="KW-1185">Reference proteome</keyword>
<accession>A0ABQ5XN53</accession>
<dbReference type="EMBL" id="BSOB01000010">
    <property type="protein sequence ID" value="GLQ92641.1"/>
    <property type="molecule type" value="Genomic_DNA"/>
</dbReference>